<evidence type="ECO:0000256" key="4">
    <source>
        <dbReference type="ARBA" id="ARBA00023136"/>
    </source>
</evidence>
<dbReference type="GO" id="GO:0005524">
    <property type="term" value="F:ATP binding"/>
    <property type="evidence" value="ECO:0007669"/>
    <property type="project" value="InterPro"/>
</dbReference>
<dbReference type="Gene3D" id="1.20.1560.10">
    <property type="entry name" value="ABC transporter type 1, transmembrane domain"/>
    <property type="match status" value="1"/>
</dbReference>
<sequence>RFATVRQRTRFVLRMTLAFFSGLLMPLNTVFSGMVAKIYLEETDEIINNQRALDAVMSVVWLYVVSAAVLFILSAAQQYLLSSTTNELVDKLRREYLAAILRANATVLDQCSPGKLSSALNDDDFQQYRDDPRWNE</sequence>
<protein>
    <recommendedName>
        <fullName evidence="6">ABC transmembrane type-1 domain-containing protein</fullName>
    </recommendedName>
</protein>
<keyword evidence="2 5" id="KW-0812">Transmembrane</keyword>
<dbReference type="GO" id="GO:0140359">
    <property type="term" value="F:ABC-type transporter activity"/>
    <property type="evidence" value="ECO:0007669"/>
    <property type="project" value="InterPro"/>
</dbReference>
<comment type="caution">
    <text evidence="7">The sequence shown here is derived from an EMBL/GenBank/DDBJ whole genome shotgun (WGS) entry which is preliminary data.</text>
</comment>
<dbReference type="PANTHER" id="PTHR43394">
    <property type="entry name" value="ATP-DEPENDENT PERMEASE MDL1, MITOCHONDRIAL"/>
    <property type="match status" value="1"/>
</dbReference>
<feature type="transmembrane region" description="Helical" evidence="5">
    <location>
        <begin position="60"/>
        <end position="81"/>
    </location>
</feature>
<dbReference type="InterPro" id="IPR011527">
    <property type="entry name" value="ABC1_TM_dom"/>
</dbReference>
<dbReference type="AlphaFoldDB" id="A0AAN5CKT4"/>
<accession>A0AAN5CKT4</accession>
<dbReference type="InterPro" id="IPR036640">
    <property type="entry name" value="ABC1_TM_sf"/>
</dbReference>
<evidence type="ECO:0000313" key="8">
    <source>
        <dbReference type="Proteomes" id="UP001328107"/>
    </source>
</evidence>
<feature type="non-terminal residue" evidence="7">
    <location>
        <position position="1"/>
    </location>
</feature>
<feature type="transmembrane region" description="Helical" evidence="5">
    <location>
        <begin position="12"/>
        <end position="40"/>
    </location>
</feature>
<dbReference type="Proteomes" id="UP001328107">
    <property type="component" value="Unassembled WGS sequence"/>
</dbReference>
<dbReference type="PROSITE" id="PS50929">
    <property type="entry name" value="ABC_TM1F"/>
    <property type="match status" value="1"/>
</dbReference>
<name>A0AAN5CKT4_9BILA</name>
<evidence type="ECO:0000256" key="5">
    <source>
        <dbReference type="SAM" id="Phobius"/>
    </source>
</evidence>
<reference evidence="8" key="1">
    <citation type="submission" date="2022-10" db="EMBL/GenBank/DDBJ databases">
        <title>Genome assembly of Pristionchus species.</title>
        <authorList>
            <person name="Yoshida K."/>
            <person name="Sommer R.J."/>
        </authorList>
    </citation>
    <scope>NUCLEOTIDE SEQUENCE [LARGE SCALE GENOMIC DNA]</scope>
    <source>
        <strain evidence="8">RS5460</strain>
    </source>
</reference>
<dbReference type="InterPro" id="IPR039421">
    <property type="entry name" value="Type_1_exporter"/>
</dbReference>
<organism evidence="7 8">
    <name type="scientific">Pristionchus mayeri</name>
    <dbReference type="NCBI Taxonomy" id="1317129"/>
    <lineage>
        <taxon>Eukaryota</taxon>
        <taxon>Metazoa</taxon>
        <taxon>Ecdysozoa</taxon>
        <taxon>Nematoda</taxon>
        <taxon>Chromadorea</taxon>
        <taxon>Rhabditida</taxon>
        <taxon>Rhabditina</taxon>
        <taxon>Diplogasteromorpha</taxon>
        <taxon>Diplogasteroidea</taxon>
        <taxon>Neodiplogasteridae</taxon>
        <taxon>Pristionchus</taxon>
    </lineage>
</organism>
<evidence type="ECO:0000313" key="7">
    <source>
        <dbReference type="EMBL" id="GMR46193.1"/>
    </source>
</evidence>
<evidence type="ECO:0000256" key="3">
    <source>
        <dbReference type="ARBA" id="ARBA00022989"/>
    </source>
</evidence>
<dbReference type="SUPFAM" id="SSF90123">
    <property type="entry name" value="ABC transporter transmembrane region"/>
    <property type="match status" value="1"/>
</dbReference>
<keyword evidence="8" id="KW-1185">Reference proteome</keyword>
<keyword evidence="3 5" id="KW-1133">Transmembrane helix</keyword>
<evidence type="ECO:0000259" key="6">
    <source>
        <dbReference type="PROSITE" id="PS50929"/>
    </source>
</evidence>
<dbReference type="Pfam" id="PF00664">
    <property type="entry name" value="ABC_membrane"/>
    <property type="match status" value="1"/>
</dbReference>
<feature type="domain" description="ABC transmembrane type-1" evidence="6">
    <location>
        <begin position="17"/>
        <end position="123"/>
    </location>
</feature>
<evidence type="ECO:0000256" key="2">
    <source>
        <dbReference type="ARBA" id="ARBA00022692"/>
    </source>
</evidence>
<dbReference type="EMBL" id="BTRK01000004">
    <property type="protein sequence ID" value="GMR46193.1"/>
    <property type="molecule type" value="Genomic_DNA"/>
</dbReference>
<evidence type="ECO:0000256" key="1">
    <source>
        <dbReference type="ARBA" id="ARBA00004141"/>
    </source>
</evidence>
<proteinExistence type="predicted"/>
<keyword evidence="4 5" id="KW-0472">Membrane</keyword>
<comment type="subcellular location">
    <subcellularLocation>
        <location evidence="1">Membrane</location>
        <topology evidence="1">Multi-pass membrane protein</topology>
    </subcellularLocation>
</comment>
<gene>
    <name evidence="7" type="ORF">PMAYCL1PPCAC_16388</name>
</gene>
<dbReference type="GO" id="GO:0016020">
    <property type="term" value="C:membrane"/>
    <property type="evidence" value="ECO:0007669"/>
    <property type="project" value="UniProtKB-SubCell"/>
</dbReference>